<dbReference type="Proteomes" id="UP000235122">
    <property type="component" value="Unassembled WGS sequence"/>
</dbReference>
<dbReference type="STRING" id="33007.HMPREF3198_00724"/>
<accession>A0A2I1IPR4</accession>
<proteinExistence type="predicted"/>
<feature type="chain" id="PRO_5014196260" evidence="1">
    <location>
        <begin position="28"/>
        <end position="190"/>
    </location>
</feature>
<organism evidence="2 3">
    <name type="scientific">Winkia neuii</name>
    <dbReference type="NCBI Taxonomy" id="33007"/>
    <lineage>
        <taxon>Bacteria</taxon>
        <taxon>Bacillati</taxon>
        <taxon>Actinomycetota</taxon>
        <taxon>Actinomycetes</taxon>
        <taxon>Actinomycetales</taxon>
        <taxon>Actinomycetaceae</taxon>
        <taxon>Winkia</taxon>
    </lineage>
</organism>
<name>A0A2I1IPR4_9ACTO</name>
<dbReference type="EMBL" id="PKKO01000001">
    <property type="protein sequence ID" value="PKY73109.1"/>
    <property type="molecule type" value="Genomic_DNA"/>
</dbReference>
<evidence type="ECO:0000256" key="1">
    <source>
        <dbReference type="SAM" id="SignalP"/>
    </source>
</evidence>
<evidence type="ECO:0000313" key="3">
    <source>
        <dbReference type="Proteomes" id="UP000235122"/>
    </source>
</evidence>
<keyword evidence="1" id="KW-0732">Signal</keyword>
<reference evidence="2 3" key="1">
    <citation type="submission" date="2017-12" db="EMBL/GenBank/DDBJ databases">
        <title>Phylogenetic diversity of female urinary microbiome.</title>
        <authorList>
            <person name="Thomas-White K."/>
            <person name="Wolfe A.J."/>
        </authorList>
    </citation>
    <scope>NUCLEOTIDE SEQUENCE [LARGE SCALE GENOMIC DNA]</scope>
    <source>
        <strain evidence="2 3">UMB0402</strain>
    </source>
</reference>
<evidence type="ECO:0000313" key="2">
    <source>
        <dbReference type="EMBL" id="PKY73109.1"/>
    </source>
</evidence>
<keyword evidence="3" id="KW-1185">Reference proteome</keyword>
<gene>
    <name evidence="2" type="ORF">CYJ19_00505</name>
</gene>
<comment type="caution">
    <text evidence="2">The sequence shown here is derived from an EMBL/GenBank/DDBJ whole genome shotgun (WGS) entry which is preliminary data.</text>
</comment>
<sequence>MKHFRQTSLPIIAATAMALTFAGTANATSAIEEVRDNAPHIAISEDNVFTSENLLHEGLSFIESIPNSALKNDTTFKLWKQKNLFHGSDHLSPKSSIGACAWGISKAVASNVFVFSKVLKIKKVLKAAGGAKALASKAIAAYKAARAANKSKGAAIAAASEVVEASGGEQAVSLMLELFSLDGVVSGCFL</sequence>
<protein>
    <submittedName>
        <fullName evidence="2">Uncharacterized protein</fullName>
    </submittedName>
</protein>
<dbReference type="AlphaFoldDB" id="A0A2I1IPR4"/>
<feature type="signal peptide" evidence="1">
    <location>
        <begin position="1"/>
        <end position="27"/>
    </location>
</feature>